<name>C7Z2L6_FUSV7</name>
<dbReference type="SUPFAM" id="SSF56112">
    <property type="entry name" value="Protein kinase-like (PK-like)"/>
    <property type="match status" value="1"/>
</dbReference>
<organism evidence="2 3">
    <name type="scientific">Fusarium vanettenii (strain ATCC MYA-4622 / CBS 123669 / FGSC 9596 / NRRL 45880 / 77-13-4)</name>
    <name type="common">Fusarium solani subsp. pisi</name>
    <dbReference type="NCBI Taxonomy" id="660122"/>
    <lineage>
        <taxon>Eukaryota</taxon>
        <taxon>Fungi</taxon>
        <taxon>Dikarya</taxon>
        <taxon>Ascomycota</taxon>
        <taxon>Pezizomycotina</taxon>
        <taxon>Sordariomycetes</taxon>
        <taxon>Hypocreomycetidae</taxon>
        <taxon>Hypocreales</taxon>
        <taxon>Nectriaceae</taxon>
        <taxon>Fusarium</taxon>
        <taxon>Fusarium solani species complex</taxon>
        <taxon>Fusarium vanettenii</taxon>
    </lineage>
</organism>
<dbReference type="OrthoDB" id="4062651at2759"/>
<accession>C7Z2L6</accession>
<dbReference type="AlphaFoldDB" id="C7Z2L6"/>
<dbReference type="GO" id="GO:0005737">
    <property type="term" value="C:cytoplasm"/>
    <property type="evidence" value="ECO:0007669"/>
    <property type="project" value="TreeGrafter"/>
</dbReference>
<evidence type="ECO:0000313" key="2">
    <source>
        <dbReference type="EMBL" id="EEU41686.1"/>
    </source>
</evidence>
<dbReference type="GO" id="GO:0005524">
    <property type="term" value="F:ATP binding"/>
    <property type="evidence" value="ECO:0007669"/>
    <property type="project" value="InterPro"/>
</dbReference>
<sequence length="293" mass="33415">MSFFFKGIDFATYLKLHDDDNEVIRAAVETWRRSSKLVAGMPPHPYFQQSPKMLVSIRDLNGNSVLMGHLSTFCRQGDLALVIQKANSGKTQISLREKAGWCSDMSQVVAHTHRILHTFHMDINPGNFLLGAGNRLALIDWEQRSPTVATLAPEADGTCDVDEETTDEGTRLVYTKYTSSPRRNMPKGSKSAILHGWNVFPEWQANCPRATELAEVFALGRTMWMLLTQTVSGFEEVKHPNDVQVTWDDKNNIPSHWIDMVERCMEKDPNERPDVEDLVKFWRHEESLLDRKA</sequence>
<protein>
    <recommendedName>
        <fullName evidence="1">Protein kinase domain-containing protein</fullName>
    </recommendedName>
</protein>
<dbReference type="PROSITE" id="PS50011">
    <property type="entry name" value="PROTEIN_KINASE_DOM"/>
    <property type="match status" value="1"/>
</dbReference>
<dbReference type="HOGENOM" id="CLU_047140_0_0_1"/>
<dbReference type="EMBL" id="GG698907">
    <property type="protein sequence ID" value="EEU41686.1"/>
    <property type="molecule type" value="Genomic_DNA"/>
</dbReference>
<dbReference type="GO" id="GO:0004674">
    <property type="term" value="F:protein serine/threonine kinase activity"/>
    <property type="evidence" value="ECO:0007669"/>
    <property type="project" value="TreeGrafter"/>
</dbReference>
<evidence type="ECO:0000259" key="1">
    <source>
        <dbReference type="PROSITE" id="PS50011"/>
    </source>
</evidence>
<proteinExistence type="predicted"/>
<dbReference type="eggNOG" id="ENOG502SDZT">
    <property type="taxonomic scope" value="Eukaryota"/>
</dbReference>
<dbReference type="STRING" id="660122.C7Z2L6"/>
<dbReference type="KEGG" id="nhe:NECHADRAFT_53886"/>
<dbReference type="InterPro" id="IPR011009">
    <property type="entry name" value="Kinase-like_dom_sf"/>
</dbReference>
<dbReference type="Gene3D" id="1.10.510.10">
    <property type="entry name" value="Transferase(Phosphotransferase) domain 1"/>
    <property type="match status" value="1"/>
</dbReference>
<dbReference type="RefSeq" id="XP_003047399.1">
    <property type="nucleotide sequence ID" value="XM_003047353.1"/>
</dbReference>
<reference evidence="2 3" key="1">
    <citation type="journal article" date="2009" name="PLoS Genet.">
        <title>The genome of Nectria haematococca: contribution of supernumerary chromosomes to gene expansion.</title>
        <authorList>
            <person name="Coleman J.J."/>
            <person name="Rounsley S.D."/>
            <person name="Rodriguez-Carres M."/>
            <person name="Kuo A."/>
            <person name="Wasmann C.C."/>
            <person name="Grimwood J."/>
            <person name="Schmutz J."/>
            <person name="Taga M."/>
            <person name="White G.J."/>
            <person name="Zhou S."/>
            <person name="Schwartz D.C."/>
            <person name="Freitag M."/>
            <person name="Ma L.J."/>
            <person name="Danchin E.G."/>
            <person name="Henrissat B."/>
            <person name="Coutinho P.M."/>
            <person name="Nelson D.R."/>
            <person name="Straney D."/>
            <person name="Napoli C.A."/>
            <person name="Barker B.M."/>
            <person name="Gribskov M."/>
            <person name="Rep M."/>
            <person name="Kroken S."/>
            <person name="Molnar I."/>
            <person name="Rensing C."/>
            <person name="Kennell J.C."/>
            <person name="Zamora J."/>
            <person name="Farman M.L."/>
            <person name="Selker E.U."/>
            <person name="Salamov A."/>
            <person name="Shapiro H."/>
            <person name="Pangilinan J."/>
            <person name="Lindquist E."/>
            <person name="Lamers C."/>
            <person name="Grigoriev I.V."/>
            <person name="Geiser D.M."/>
            <person name="Covert S.F."/>
            <person name="Temporini E."/>
            <person name="Vanetten H.D."/>
        </authorList>
    </citation>
    <scope>NUCLEOTIDE SEQUENCE [LARGE SCALE GENOMIC DNA]</scope>
    <source>
        <strain evidence="3">ATCC MYA-4622 / CBS 123669 / FGSC 9596 / NRRL 45880 / 77-13-4</strain>
    </source>
</reference>
<dbReference type="PANTHER" id="PTHR24361">
    <property type="entry name" value="MITOGEN-ACTIVATED KINASE KINASE KINASE"/>
    <property type="match status" value="1"/>
</dbReference>
<dbReference type="Proteomes" id="UP000005206">
    <property type="component" value="Chromosome 12"/>
</dbReference>
<dbReference type="GeneID" id="9676390"/>
<keyword evidence="3" id="KW-1185">Reference proteome</keyword>
<dbReference type="OMA" id="VFKGMDF"/>
<gene>
    <name evidence="2" type="ORF">NECHADRAFT_53886</name>
</gene>
<dbReference type="InParanoid" id="C7Z2L6"/>
<dbReference type="InterPro" id="IPR053235">
    <property type="entry name" value="Ser_Thr_kinase"/>
</dbReference>
<dbReference type="InterPro" id="IPR000719">
    <property type="entry name" value="Prot_kinase_dom"/>
</dbReference>
<feature type="domain" description="Protein kinase" evidence="1">
    <location>
        <begin position="1"/>
        <end position="289"/>
    </location>
</feature>
<dbReference type="VEuPathDB" id="FungiDB:NECHADRAFT_53886"/>
<evidence type="ECO:0000313" key="3">
    <source>
        <dbReference type="Proteomes" id="UP000005206"/>
    </source>
</evidence>